<sequence>MVYIHCSAHICLKGSNDAKCEFGCRRKRRSEDPTLGDVLSKDYVIRTGLIIVTSSSSSNNEEETKLANPSLDANKNGTVSRQSNTSHAKATNILIITASSFALFIFLGTVV</sequence>
<dbReference type="Gene3D" id="2.60.40.4100">
    <property type="entry name" value="Zona pellucida, ZP-C domain"/>
    <property type="match status" value="1"/>
</dbReference>
<keyword evidence="2" id="KW-0472">Membrane</keyword>
<dbReference type="InterPro" id="IPR001507">
    <property type="entry name" value="ZP_dom"/>
</dbReference>
<keyword evidence="2" id="KW-0812">Transmembrane</keyword>
<organism evidence="4">
    <name type="scientific">Clytia hemisphaerica</name>
    <dbReference type="NCBI Taxonomy" id="252671"/>
    <lineage>
        <taxon>Eukaryota</taxon>
        <taxon>Metazoa</taxon>
        <taxon>Cnidaria</taxon>
        <taxon>Hydrozoa</taxon>
        <taxon>Hydroidolina</taxon>
        <taxon>Leptothecata</taxon>
        <taxon>Obeliida</taxon>
        <taxon>Clytiidae</taxon>
        <taxon>Clytia</taxon>
    </lineage>
</organism>
<name>A0A069DMQ1_9CNID</name>
<evidence type="ECO:0000256" key="1">
    <source>
        <dbReference type="SAM" id="MobiDB-lite"/>
    </source>
</evidence>
<feature type="compositionally biased region" description="Polar residues" evidence="1">
    <location>
        <begin position="71"/>
        <end position="83"/>
    </location>
</feature>
<reference evidence="4" key="1">
    <citation type="journal article" date="2014" name="PLoS Genet.">
        <title>Differential Responses to Wnt and PCP Disruption Predict Expression and Developmental Function of Conserved and Novel Genes in a Cnidarian.</title>
        <authorList>
            <person name="Lapebie P."/>
            <person name="Ruggiero A."/>
            <person name="Barreau C."/>
            <person name="Chevalier S."/>
            <person name="Chang P."/>
            <person name="Dru P."/>
            <person name="Houliston E."/>
            <person name="Momose T."/>
        </authorList>
    </citation>
    <scope>NUCLEOTIDE SEQUENCE</scope>
</reference>
<evidence type="ECO:0000256" key="2">
    <source>
        <dbReference type="SAM" id="Phobius"/>
    </source>
</evidence>
<feature type="domain" description="ZP" evidence="3">
    <location>
        <begin position="1"/>
        <end position="27"/>
    </location>
</feature>
<evidence type="ECO:0000259" key="3">
    <source>
        <dbReference type="PROSITE" id="PS51034"/>
    </source>
</evidence>
<dbReference type="AlphaFoldDB" id="A0A069DMQ1"/>
<dbReference type="InterPro" id="IPR042235">
    <property type="entry name" value="ZP-C_dom"/>
</dbReference>
<protein>
    <submittedName>
        <fullName evidence="4">Zona pellucida containing protein</fullName>
    </submittedName>
</protein>
<accession>A0A069DMQ1</accession>
<dbReference type="PROSITE" id="PS51034">
    <property type="entry name" value="ZP_2"/>
    <property type="match status" value="1"/>
</dbReference>
<dbReference type="EMBL" id="GBGP01000341">
    <property type="protein sequence ID" value="JAC84861.1"/>
    <property type="molecule type" value="mRNA"/>
</dbReference>
<feature type="transmembrane region" description="Helical" evidence="2">
    <location>
        <begin position="90"/>
        <end position="110"/>
    </location>
</feature>
<keyword evidence="2" id="KW-1133">Transmembrane helix</keyword>
<evidence type="ECO:0000313" key="4">
    <source>
        <dbReference type="EMBL" id="JAC84861.1"/>
    </source>
</evidence>
<feature type="region of interest" description="Disordered" evidence="1">
    <location>
        <begin position="55"/>
        <end position="83"/>
    </location>
</feature>
<feature type="non-terminal residue" evidence="4">
    <location>
        <position position="111"/>
    </location>
</feature>
<proteinExistence type="evidence at transcript level"/>